<keyword evidence="4" id="KW-1185">Reference proteome</keyword>
<dbReference type="InterPro" id="IPR051619">
    <property type="entry name" value="TypeII_TA_RNase_PINc/VapC"/>
</dbReference>
<dbReference type="EMBL" id="FZOU01000004">
    <property type="protein sequence ID" value="SNT06683.1"/>
    <property type="molecule type" value="Genomic_DNA"/>
</dbReference>
<dbReference type="InterPro" id="IPR002716">
    <property type="entry name" value="PIN_dom"/>
</dbReference>
<dbReference type="PANTHER" id="PTHR35901:SF1">
    <property type="entry name" value="EXONUCLEASE VAPC9"/>
    <property type="match status" value="1"/>
</dbReference>
<dbReference type="InterPro" id="IPR044153">
    <property type="entry name" value="PIN_Pae0151-like"/>
</dbReference>
<protein>
    <submittedName>
        <fullName evidence="3">Predicted nucleic acid-binding protein, contains PIN domain</fullName>
    </submittedName>
</protein>
<dbReference type="Gene3D" id="3.40.50.1010">
    <property type="entry name" value="5'-nuclease"/>
    <property type="match status" value="1"/>
</dbReference>
<name>A0A239JMW0_9BACT</name>
<feature type="domain" description="PIN" evidence="2">
    <location>
        <begin position="15"/>
        <end position="138"/>
    </location>
</feature>
<dbReference type="Proteomes" id="UP000198356">
    <property type="component" value="Unassembled WGS sequence"/>
</dbReference>
<evidence type="ECO:0000313" key="4">
    <source>
        <dbReference type="Proteomes" id="UP000198356"/>
    </source>
</evidence>
<sequence>MALLHSRRARLLSFVLDSSVALSWCFKDEQTPETVGVLSMAKTRAIFVPPIWHVEMSNILGMALRKGRLNKAEVLGAIGLFAALELHTDSTVRPTGPGTLVPLMQLHRLTAYDAAYLELALRLNLPLATLDKQLAAAASNAGVALILPSS</sequence>
<keyword evidence="1" id="KW-0460">Magnesium</keyword>
<dbReference type="SUPFAM" id="SSF88723">
    <property type="entry name" value="PIN domain-like"/>
    <property type="match status" value="1"/>
</dbReference>
<dbReference type="CDD" id="cd09873">
    <property type="entry name" value="PIN_Pae0151-like"/>
    <property type="match status" value="1"/>
</dbReference>
<dbReference type="PANTHER" id="PTHR35901">
    <property type="entry name" value="RIBONUCLEASE VAPC3"/>
    <property type="match status" value="1"/>
</dbReference>
<reference evidence="3 4" key="1">
    <citation type="submission" date="2017-06" db="EMBL/GenBank/DDBJ databases">
        <authorList>
            <person name="Kim H.J."/>
            <person name="Triplett B.A."/>
        </authorList>
    </citation>
    <scope>NUCLEOTIDE SEQUENCE [LARGE SCALE GENOMIC DNA]</scope>
    <source>
        <strain evidence="3 4">DSM 18704</strain>
    </source>
</reference>
<accession>A0A239JMW0</accession>
<proteinExistence type="predicted"/>
<dbReference type="AlphaFoldDB" id="A0A239JMW0"/>
<dbReference type="OrthoDB" id="9798446at2"/>
<dbReference type="InterPro" id="IPR029060">
    <property type="entry name" value="PIN-like_dom_sf"/>
</dbReference>
<gene>
    <name evidence="3" type="ORF">SAMN05421770_10418</name>
</gene>
<evidence type="ECO:0000256" key="1">
    <source>
        <dbReference type="ARBA" id="ARBA00022842"/>
    </source>
</evidence>
<organism evidence="3 4">
    <name type="scientific">Granulicella rosea</name>
    <dbReference type="NCBI Taxonomy" id="474952"/>
    <lineage>
        <taxon>Bacteria</taxon>
        <taxon>Pseudomonadati</taxon>
        <taxon>Acidobacteriota</taxon>
        <taxon>Terriglobia</taxon>
        <taxon>Terriglobales</taxon>
        <taxon>Acidobacteriaceae</taxon>
        <taxon>Granulicella</taxon>
    </lineage>
</organism>
<evidence type="ECO:0000313" key="3">
    <source>
        <dbReference type="EMBL" id="SNT06683.1"/>
    </source>
</evidence>
<evidence type="ECO:0000259" key="2">
    <source>
        <dbReference type="Pfam" id="PF01850"/>
    </source>
</evidence>
<dbReference type="Pfam" id="PF01850">
    <property type="entry name" value="PIN"/>
    <property type="match status" value="1"/>
</dbReference>